<dbReference type="GO" id="GO:0003677">
    <property type="term" value="F:DNA binding"/>
    <property type="evidence" value="ECO:0007669"/>
    <property type="project" value="UniProtKB-KW"/>
</dbReference>
<dbReference type="HOGENOM" id="CLU_039161_0_1_9"/>
<evidence type="ECO:0000313" key="5">
    <source>
        <dbReference type="EMBL" id="EHL16575.1"/>
    </source>
</evidence>
<dbReference type="Gene3D" id="3.90.220.20">
    <property type="entry name" value="DNA methylase specificity domains"/>
    <property type="match status" value="1"/>
</dbReference>
<dbReference type="AlphaFoldDB" id="G9WY71"/>
<keyword evidence="2" id="KW-0680">Restriction system</keyword>
<proteinExistence type="inferred from homology"/>
<evidence type="ECO:0000256" key="2">
    <source>
        <dbReference type="ARBA" id="ARBA00022747"/>
    </source>
</evidence>
<reference evidence="5 6" key="1">
    <citation type="submission" date="2011-08" db="EMBL/GenBank/DDBJ databases">
        <title>The Genome Sequence of Eubacteriaceae bacterium ACC19a.</title>
        <authorList>
            <consortium name="The Broad Institute Genome Sequencing Platform"/>
            <person name="Earl A."/>
            <person name="Ward D."/>
            <person name="Feldgarden M."/>
            <person name="Gevers D."/>
            <person name="Sizova M."/>
            <person name="Hazen A."/>
            <person name="Epstein S."/>
            <person name="Young S.K."/>
            <person name="Zeng Q."/>
            <person name="Gargeya S."/>
            <person name="Fitzgerald M."/>
            <person name="Haas B."/>
            <person name="Abouelleil A."/>
            <person name="Alvarado L."/>
            <person name="Arachchi H.M."/>
            <person name="Berlin A."/>
            <person name="Brown A."/>
            <person name="Chapman S.B."/>
            <person name="Chen Z."/>
            <person name="Dunbar C."/>
            <person name="Freedman E."/>
            <person name="Gearin G."/>
            <person name="Gellesch M."/>
            <person name="Goldberg J."/>
            <person name="Griggs A."/>
            <person name="Gujja S."/>
            <person name="Heiman D."/>
            <person name="Howarth C."/>
            <person name="Larson L."/>
            <person name="Lui A."/>
            <person name="MacDonald P.J.P."/>
            <person name="Montmayeur A."/>
            <person name="Murphy C."/>
            <person name="Neiman D."/>
            <person name="Pearson M."/>
            <person name="Priest M."/>
            <person name="Roberts A."/>
            <person name="Saif S."/>
            <person name="Shea T."/>
            <person name="Shenoy N."/>
            <person name="Sisk P."/>
            <person name="Stolte C."/>
            <person name="Sykes S."/>
            <person name="Wortman J."/>
            <person name="Nusbaum C."/>
            <person name="Birren B."/>
        </authorList>
    </citation>
    <scope>NUCLEOTIDE SEQUENCE [LARGE SCALE GENOMIC DNA]</scope>
    <source>
        <strain evidence="5 6">ACC19a</strain>
    </source>
</reference>
<dbReference type="GO" id="GO:0009307">
    <property type="term" value="P:DNA restriction-modification system"/>
    <property type="evidence" value="ECO:0007669"/>
    <property type="project" value="UniProtKB-KW"/>
</dbReference>
<dbReference type="BioCyc" id="EBAC796937-HMP:GMGH-1124-MONOMER"/>
<sequence length="310" mass="35967">MFDEKTITVDMFGNVFYRNFKYKMVTHARVFSLKPKISFNEHIGIFISSAFHFLSKNFGYENMCSWSKIKDDIIKLPTKNGDIDFDFISNFIAELEAQRVAELEAYLLSCGLHDYELNQEEKKALQDFDTLKWKEFDVINIFNVKNTRNILSSQITSNNGNTPYLCASGENNSVSSYITYDENYIDKGNCIFIGGKTFVVSYQKDDFYSNDSHNLALYLKNEKTVTRNNQLYMTACIIKGLRHKYSWGDSVSNKKIQSDTFFLPVKDCNDTIDYEYMEILISAIQKSIIKDVVLYADKKIKATKEVIFKK</sequence>
<keyword evidence="3" id="KW-0238">DNA-binding</keyword>
<comment type="caution">
    <text evidence="5">The sequence shown here is derived from an EMBL/GenBank/DDBJ whole genome shotgun (WGS) entry which is preliminary data.</text>
</comment>
<protein>
    <recommendedName>
        <fullName evidence="4">Type I restriction modification DNA specificity domain-containing protein</fullName>
    </recommendedName>
</protein>
<accession>G9WY71</accession>
<dbReference type="InterPro" id="IPR044946">
    <property type="entry name" value="Restrct_endonuc_typeI_TRD_sf"/>
</dbReference>
<name>G9WY71_9FIRM</name>
<dbReference type="EMBL" id="AFZE01000002">
    <property type="protein sequence ID" value="EHL16575.1"/>
    <property type="molecule type" value="Genomic_DNA"/>
</dbReference>
<comment type="similarity">
    <text evidence="1">Belongs to the type-I restriction system S methylase family.</text>
</comment>
<dbReference type="Proteomes" id="UP000006437">
    <property type="component" value="Unassembled WGS sequence"/>
</dbReference>
<feature type="domain" description="Type I restriction modification DNA specificity" evidence="4">
    <location>
        <begin position="132"/>
        <end position="290"/>
    </location>
</feature>
<dbReference type="Pfam" id="PF01420">
    <property type="entry name" value="Methylase_S"/>
    <property type="match status" value="2"/>
</dbReference>
<evidence type="ECO:0000259" key="4">
    <source>
        <dbReference type="Pfam" id="PF01420"/>
    </source>
</evidence>
<evidence type="ECO:0000256" key="1">
    <source>
        <dbReference type="ARBA" id="ARBA00010923"/>
    </source>
</evidence>
<dbReference type="REBASE" id="124942">
    <property type="entry name" value="S.Pst19aORF1120P"/>
</dbReference>
<organism evidence="5 6">
    <name type="scientific">Peptoanaerobacter stomatis</name>
    <dbReference type="NCBI Taxonomy" id="796937"/>
    <lineage>
        <taxon>Bacteria</taxon>
        <taxon>Bacillati</taxon>
        <taxon>Bacillota</taxon>
        <taxon>Clostridia</taxon>
        <taxon>Peptostreptococcales</taxon>
        <taxon>Filifactoraceae</taxon>
        <taxon>Peptoanaerobacter</taxon>
    </lineage>
</organism>
<feature type="domain" description="Type I restriction modification DNA specificity" evidence="4">
    <location>
        <begin position="2"/>
        <end position="104"/>
    </location>
</feature>
<evidence type="ECO:0000313" key="6">
    <source>
        <dbReference type="Proteomes" id="UP000006437"/>
    </source>
</evidence>
<dbReference type="PATRIC" id="fig|796937.3.peg.314"/>
<dbReference type="InterPro" id="IPR000055">
    <property type="entry name" value="Restrct_endonuc_typeI_TRD"/>
</dbReference>
<gene>
    <name evidence="5" type="ORF">HMPREF9629_01122</name>
</gene>
<evidence type="ECO:0000256" key="3">
    <source>
        <dbReference type="ARBA" id="ARBA00023125"/>
    </source>
</evidence>